<sequence length="200" mass="20857">MGAKHFLGAQDHLATGGESVPADGAFLKIGKADAQGGDALAPQHGLGVIAPGEVRGVHDHAAPERGLAGCRDEAVDVSLLDAMVWRIELALDRRVAVFVPEFGDQVDAGVAAIPPVDRRPISVGLYLFILFGLNGVVRKEGDGQALEIGTLFAFRSGCGPIGGEKRFEGILLGHLGSPNTFCAFLESNTSSPLVLLPLEI</sequence>
<proteinExistence type="predicted"/>
<name>A0A7W6RG82_9PROT</name>
<dbReference type="Proteomes" id="UP000554286">
    <property type="component" value="Unassembled WGS sequence"/>
</dbReference>
<comment type="caution">
    <text evidence="1">The sequence shown here is derived from an EMBL/GenBank/DDBJ whole genome shotgun (WGS) entry which is preliminary data.</text>
</comment>
<accession>A0A7W6RG82</accession>
<dbReference type="AlphaFoldDB" id="A0A7W6RG82"/>
<gene>
    <name evidence="1" type="ORF">GGD89_003667</name>
</gene>
<reference evidence="1 2" key="1">
    <citation type="submission" date="2020-08" db="EMBL/GenBank/DDBJ databases">
        <title>Genome sequencing of Purple Non-Sulfur Bacteria from various extreme environments.</title>
        <authorList>
            <person name="Mayer M."/>
        </authorList>
    </citation>
    <scope>NUCLEOTIDE SEQUENCE [LARGE SCALE GENOMIC DNA]</scope>
    <source>
        <strain evidence="1 2">JA131</strain>
    </source>
</reference>
<dbReference type="EMBL" id="JACIGK010000043">
    <property type="protein sequence ID" value="MBB4268014.1"/>
    <property type="molecule type" value="Genomic_DNA"/>
</dbReference>
<evidence type="ECO:0000313" key="2">
    <source>
        <dbReference type="Proteomes" id="UP000554286"/>
    </source>
</evidence>
<keyword evidence="2" id="KW-1185">Reference proteome</keyword>
<evidence type="ECO:0000313" key="1">
    <source>
        <dbReference type="EMBL" id="MBB4268014.1"/>
    </source>
</evidence>
<organism evidence="1 2">
    <name type="scientific">Roseospira visakhapatnamensis</name>
    <dbReference type="NCBI Taxonomy" id="390880"/>
    <lineage>
        <taxon>Bacteria</taxon>
        <taxon>Pseudomonadati</taxon>
        <taxon>Pseudomonadota</taxon>
        <taxon>Alphaproteobacteria</taxon>
        <taxon>Rhodospirillales</taxon>
        <taxon>Rhodospirillaceae</taxon>
        <taxon>Roseospira</taxon>
    </lineage>
</organism>
<protein>
    <submittedName>
        <fullName evidence="1">Uncharacterized protein</fullName>
    </submittedName>
</protein>